<dbReference type="AlphaFoldDB" id="A0AAQ3PDU5"/>
<protein>
    <submittedName>
        <fullName evidence="2">Uncharacterized protein</fullName>
    </submittedName>
</protein>
<evidence type="ECO:0000313" key="3">
    <source>
        <dbReference type="Proteomes" id="UP001374535"/>
    </source>
</evidence>
<name>A0AAQ3PDU5_VIGMU</name>
<feature type="region of interest" description="Disordered" evidence="1">
    <location>
        <begin position="29"/>
        <end position="53"/>
    </location>
</feature>
<evidence type="ECO:0000313" key="2">
    <source>
        <dbReference type="EMBL" id="WVZ26608.1"/>
    </source>
</evidence>
<sequence length="113" mass="13055">MIGLVGRGRELQWSCWQNLRQRRRRWLNDGRRGTSTHSGREEHSGCSTMVTGRAQRKSTTLTWLSDGETLMVAGDVSSGKWHRRHCLRLWLSTNNVRDRDGGTQPHRRRGGML</sequence>
<keyword evidence="3" id="KW-1185">Reference proteome</keyword>
<feature type="compositionally biased region" description="Basic and acidic residues" evidence="1">
    <location>
        <begin position="29"/>
        <end position="44"/>
    </location>
</feature>
<dbReference type="EMBL" id="CP144700">
    <property type="protein sequence ID" value="WVZ26608.1"/>
    <property type="molecule type" value="Genomic_DNA"/>
</dbReference>
<proteinExistence type="predicted"/>
<reference evidence="2 3" key="1">
    <citation type="journal article" date="2023" name="Life. Sci Alliance">
        <title>Evolutionary insights into 3D genome organization and epigenetic landscape of Vigna mungo.</title>
        <authorList>
            <person name="Junaid A."/>
            <person name="Singh B."/>
            <person name="Bhatia S."/>
        </authorList>
    </citation>
    <scope>NUCLEOTIDE SEQUENCE [LARGE SCALE GENOMIC DNA]</scope>
    <source>
        <strain evidence="2">Urdbean</strain>
    </source>
</reference>
<dbReference type="Proteomes" id="UP001374535">
    <property type="component" value="Chromosome 1"/>
</dbReference>
<gene>
    <name evidence="2" type="ORF">V8G54_005152</name>
</gene>
<feature type="non-terminal residue" evidence="2">
    <location>
        <position position="113"/>
    </location>
</feature>
<evidence type="ECO:0000256" key="1">
    <source>
        <dbReference type="SAM" id="MobiDB-lite"/>
    </source>
</evidence>
<accession>A0AAQ3PDU5</accession>
<organism evidence="2 3">
    <name type="scientific">Vigna mungo</name>
    <name type="common">Black gram</name>
    <name type="synonym">Phaseolus mungo</name>
    <dbReference type="NCBI Taxonomy" id="3915"/>
    <lineage>
        <taxon>Eukaryota</taxon>
        <taxon>Viridiplantae</taxon>
        <taxon>Streptophyta</taxon>
        <taxon>Embryophyta</taxon>
        <taxon>Tracheophyta</taxon>
        <taxon>Spermatophyta</taxon>
        <taxon>Magnoliopsida</taxon>
        <taxon>eudicotyledons</taxon>
        <taxon>Gunneridae</taxon>
        <taxon>Pentapetalae</taxon>
        <taxon>rosids</taxon>
        <taxon>fabids</taxon>
        <taxon>Fabales</taxon>
        <taxon>Fabaceae</taxon>
        <taxon>Papilionoideae</taxon>
        <taxon>50 kb inversion clade</taxon>
        <taxon>NPAAA clade</taxon>
        <taxon>indigoferoid/millettioid clade</taxon>
        <taxon>Phaseoleae</taxon>
        <taxon>Vigna</taxon>
    </lineage>
</organism>